<dbReference type="SMART" id="SM00448">
    <property type="entry name" value="REC"/>
    <property type="match status" value="1"/>
</dbReference>
<dbReference type="InterPro" id="IPR050469">
    <property type="entry name" value="Diguanylate_Cyclase"/>
</dbReference>
<keyword evidence="8" id="KW-1185">Reference proteome</keyword>
<organism evidence="7 8">
    <name type="scientific">Palleronia abyssalis</name>
    <dbReference type="NCBI Taxonomy" id="1501240"/>
    <lineage>
        <taxon>Bacteria</taxon>
        <taxon>Pseudomonadati</taxon>
        <taxon>Pseudomonadota</taxon>
        <taxon>Alphaproteobacteria</taxon>
        <taxon>Rhodobacterales</taxon>
        <taxon>Roseobacteraceae</taxon>
        <taxon>Palleronia</taxon>
    </lineage>
</organism>
<dbReference type="AlphaFoldDB" id="A0A2R8BYJ0"/>
<dbReference type="InterPro" id="IPR029787">
    <property type="entry name" value="Nucleotide_cyclase"/>
</dbReference>
<evidence type="ECO:0000256" key="1">
    <source>
        <dbReference type="ARBA" id="ARBA00012528"/>
    </source>
</evidence>
<evidence type="ECO:0000256" key="3">
    <source>
        <dbReference type="PROSITE-ProRule" id="PRU00169"/>
    </source>
</evidence>
<evidence type="ECO:0000259" key="6">
    <source>
        <dbReference type="PROSITE" id="PS50887"/>
    </source>
</evidence>
<dbReference type="SUPFAM" id="SSF55073">
    <property type="entry name" value="Nucleotide cyclase"/>
    <property type="match status" value="1"/>
</dbReference>
<dbReference type="FunFam" id="3.30.70.270:FF:000001">
    <property type="entry name" value="Diguanylate cyclase domain protein"/>
    <property type="match status" value="1"/>
</dbReference>
<dbReference type="GO" id="GO:1902201">
    <property type="term" value="P:negative regulation of bacterial-type flagellum-dependent cell motility"/>
    <property type="evidence" value="ECO:0007669"/>
    <property type="project" value="TreeGrafter"/>
</dbReference>
<feature type="region of interest" description="Disordered" evidence="4">
    <location>
        <begin position="445"/>
        <end position="482"/>
    </location>
</feature>
<dbReference type="GO" id="GO:0005886">
    <property type="term" value="C:plasma membrane"/>
    <property type="evidence" value="ECO:0007669"/>
    <property type="project" value="TreeGrafter"/>
</dbReference>
<dbReference type="SUPFAM" id="SSF52172">
    <property type="entry name" value="CheY-like"/>
    <property type="match status" value="1"/>
</dbReference>
<dbReference type="GO" id="GO:0000160">
    <property type="term" value="P:phosphorelay signal transduction system"/>
    <property type="evidence" value="ECO:0007669"/>
    <property type="project" value="InterPro"/>
</dbReference>
<dbReference type="GO" id="GO:0052621">
    <property type="term" value="F:diguanylate cyclase activity"/>
    <property type="evidence" value="ECO:0007669"/>
    <property type="project" value="UniProtKB-EC"/>
</dbReference>
<dbReference type="Proteomes" id="UP000244912">
    <property type="component" value="Unassembled WGS sequence"/>
</dbReference>
<dbReference type="Gene3D" id="3.40.50.2300">
    <property type="match status" value="1"/>
</dbReference>
<accession>A0A2R8BYJ0</accession>
<dbReference type="Gene3D" id="3.30.70.270">
    <property type="match status" value="1"/>
</dbReference>
<gene>
    <name evidence="7" type="primary">pleD</name>
    <name evidence="7" type="ORF">PAA8504_03099</name>
</gene>
<dbReference type="RefSeq" id="WP_181375816.1">
    <property type="nucleotide sequence ID" value="NZ_ONZF01000008.1"/>
</dbReference>
<comment type="catalytic activity">
    <reaction evidence="2">
        <text>2 GTP = 3',3'-c-di-GMP + 2 diphosphate</text>
        <dbReference type="Rhea" id="RHEA:24898"/>
        <dbReference type="ChEBI" id="CHEBI:33019"/>
        <dbReference type="ChEBI" id="CHEBI:37565"/>
        <dbReference type="ChEBI" id="CHEBI:58805"/>
        <dbReference type="EC" id="2.7.7.65"/>
    </reaction>
</comment>
<evidence type="ECO:0000256" key="2">
    <source>
        <dbReference type="ARBA" id="ARBA00034247"/>
    </source>
</evidence>
<comment type="caution">
    <text evidence="3">Lacks conserved residue(s) required for the propagation of feature annotation.</text>
</comment>
<feature type="domain" description="GGDEF" evidence="6">
    <location>
        <begin position="319"/>
        <end position="451"/>
    </location>
</feature>
<dbReference type="PANTHER" id="PTHR45138">
    <property type="entry name" value="REGULATORY COMPONENTS OF SENSORY TRANSDUCTION SYSTEM"/>
    <property type="match status" value="1"/>
</dbReference>
<dbReference type="PROSITE" id="PS50110">
    <property type="entry name" value="RESPONSE_REGULATORY"/>
    <property type="match status" value="1"/>
</dbReference>
<evidence type="ECO:0000256" key="4">
    <source>
        <dbReference type="SAM" id="MobiDB-lite"/>
    </source>
</evidence>
<dbReference type="Pfam" id="PF00990">
    <property type="entry name" value="GGDEF"/>
    <property type="match status" value="1"/>
</dbReference>
<sequence length="482" mass="51708">MARRVLIADGTATNRIAFKAALSSARYEVTAAASADEAIAQVTGQGADLVVIEAALPGSGALKLLRELKNAGNAAPPSLVIVEGTNTDERADWLEAGATSVLTRPVGRGWLLTNLRSLLRQHEAKSELMGQVETAHRLGFAESQMPFLPPPDLAVVASGRTVAGRVLRGLPDRLALPIALRTPGQVLSEPQSGKGPDLLILSEEDDMDEVMWLLAELRSNPATRRTAILVECPSADIHCAARALDLGANAILRSEAGLQERALIVSRELSQKRAADIQRKRLDESLRMAARDHLTGLFNRRYAAQYLNDLAQRAQVDGRSYGVLLIDVDRFKAINDRLGHAAGDEVLKGVAQTLQKNLREHDLVARFGGEEFLVILPDTVPAEALIAAERLRIGVMSTPFAFEGESLPVTVSVGIACNNQGQDPQHAVSLADAALYRAKRDGRNLSRLATEGETMPPENGSGRRSPPLVAIRSGPAFSVSGR</sequence>
<name>A0A2R8BYJ0_9RHOB</name>
<dbReference type="NCBIfam" id="TIGR00254">
    <property type="entry name" value="GGDEF"/>
    <property type="match status" value="1"/>
</dbReference>
<dbReference type="InterPro" id="IPR000160">
    <property type="entry name" value="GGDEF_dom"/>
</dbReference>
<reference evidence="8" key="1">
    <citation type="submission" date="2018-03" db="EMBL/GenBank/DDBJ databases">
        <authorList>
            <person name="Rodrigo-Torres L."/>
            <person name="Arahal R. D."/>
            <person name="Lucena T."/>
        </authorList>
    </citation>
    <scope>NUCLEOTIDE SEQUENCE [LARGE SCALE GENOMIC DNA]</scope>
    <source>
        <strain evidence="8">CECT 8504</strain>
    </source>
</reference>
<feature type="domain" description="Response regulatory" evidence="5">
    <location>
        <begin position="4"/>
        <end position="119"/>
    </location>
</feature>
<dbReference type="EC" id="2.7.7.65" evidence="1"/>
<dbReference type="PANTHER" id="PTHR45138:SF9">
    <property type="entry name" value="DIGUANYLATE CYCLASE DGCM-RELATED"/>
    <property type="match status" value="1"/>
</dbReference>
<evidence type="ECO:0000259" key="5">
    <source>
        <dbReference type="PROSITE" id="PS50110"/>
    </source>
</evidence>
<dbReference type="PROSITE" id="PS50887">
    <property type="entry name" value="GGDEF"/>
    <property type="match status" value="1"/>
</dbReference>
<protein>
    <recommendedName>
        <fullName evidence="1">diguanylate cyclase</fullName>
        <ecNumber evidence="1">2.7.7.65</ecNumber>
    </recommendedName>
</protein>
<dbReference type="EMBL" id="ONZF01000008">
    <property type="protein sequence ID" value="SPJ25248.1"/>
    <property type="molecule type" value="Genomic_DNA"/>
</dbReference>
<dbReference type="InterPro" id="IPR043128">
    <property type="entry name" value="Rev_trsase/Diguanyl_cyclase"/>
</dbReference>
<dbReference type="CDD" id="cd01949">
    <property type="entry name" value="GGDEF"/>
    <property type="match status" value="1"/>
</dbReference>
<proteinExistence type="predicted"/>
<evidence type="ECO:0000313" key="7">
    <source>
        <dbReference type="EMBL" id="SPJ25248.1"/>
    </source>
</evidence>
<dbReference type="SMART" id="SM00267">
    <property type="entry name" value="GGDEF"/>
    <property type="match status" value="1"/>
</dbReference>
<dbReference type="InterPro" id="IPR011006">
    <property type="entry name" value="CheY-like_superfamily"/>
</dbReference>
<dbReference type="GO" id="GO:0043709">
    <property type="term" value="P:cell adhesion involved in single-species biofilm formation"/>
    <property type="evidence" value="ECO:0007669"/>
    <property type="project" value="TreeGrafter"/>
</dbReference>
<evidence type="ECO:0000313" key="8">
    <source>
        <dbReference type="Proteomes" id="UP000244912"/>
    </source>
</evidence>
<dbReference type="Pfam" id="PF00072">
    <property type="entry name" value="Response_reg"/>
    <property type="match status" value="1"/>
</dbReference>
<dbReference type="InterPro" id="IPR001789">
    <property type="entry name" value="Sig_transdc_resp-reg_receiver"/>
</dbReference>